<dbReference type="PANTHER" id="PTHR43818:SF11">
    <property type="entry name" value="BCDNA.GH03377"/>
    <property type="match status" value="1"/>
</dbReference>
<keyword evidence="1" id="KW-0560">Oxidoreductase</keyword>
<dbReference type="SUPFAM" id="SSF51735">
    <property type="entry name" value="NAD(P)-binding Rossmann-fold domains"/>
    <property type="match status" value="1"/>
</dbReference>
<feature type="domain" description="GFO/IDH/MocA-like oxidoreductase" evidence="3">
    <location>
        <begin position="150"/>
        <end position="267"/>
    </location>
</feature>
<evidence type="ECO:0000313" key="4">
    <source>
        <dbReference type="EMBL" id="GAF83379.1"/>
    </source>
</evidence>
<dbReference type="Gene3D" id="3.30.360.10">
    <property type="entry name" value="Dihydrodipicolinate Reductase, domain 2"/>
    <property type="match status" value="1"/>
</dbReference>
<feature type="domain" description="Gfo/Idh/MocA-like oxidoreductase N-terminal" evidence="2">
    <location>
        <begin position="25"/>
        <end position="142"/>
    </location>
</feature>
<reference evidence="4" key="1">
    <citation type="journal article" date="2014" name="Front. Microbiol.">
        <title>High frequency of phylogenetically diverse reductive dehalogenase-homologous genes in deep subseafloor sedimentary metagenomes.</title>
        <authorList>
            <person name="Kawai M."/>
            <person name="Futagami T."/>
            <person name="Toyoda A."/>
            <person name="Takaki Y."/>
            <person name="Nishi S."/>
            <person name="Hori S."/>
            <person name="Arai W."/>
            <person name="Tsubouchi T."/>
            <person name="Morono Y."/>
            <person name="Uchiyama I."/>
            <person name="Ito T."/>
            <person name="Fujiyama A."/>
            <person name="Inagaki F."/>
            <person name="Takami H."/>
        </authorList>
    </citation>
    <scope>NUCLEOTIDE SEQUENCE</scope>
    <source>
        <strain evidence="4">Expedition CK06-06</strain>
    </source>
</reference>
<dbReference type="InterPro" id="IPR055170">
    <property type="entry name" value="GFO_IDH_MocA-like_dom"/>
</dbReference>
<dbReference type="GO" id="GO:0000166">
    <property type="term" value="F:nucleotide binding"/>
    <property type="evidence" value="ECO:0007669"/>
    <property type="project" value="InterPro"/>
</dbReference>
<feature type="non-terminal residue" evidence="4">
    <location>
        <position position="292"/>
    </location>
</feature>
<accession>X0SQM4</accession>
<dbReference type="Pfam" id="PF22725">
    <property type="entry name" value="GFO_IDH_MocA_C3"/>
    <property type="match status" value="1"/>
</dbReference>
<comment type="caution">
    <text evidence="4">The sequence shown here is derived from an EMBL/GenBank/DDBJ whole genome shotgun (WGS) entry which is preliminary data.</text>
</comment>
<dbReference type="AlphaFoldDB" id="X0SQM4"/>
<protein>
    <recommendedName>
        <fullName evidence="5">Gfo/Idh/MocA-like oxidoreductase N-terminal domain-containing protein</fullName>
    </recommendedName>
</protein>
<gene>
    <name evidence="4" type="ORF">S01H1_04242</name>
</gene>
<sequence>MRNPQQIIQAIYNRFALRANGGPIGIGLIGIGGWGVSNAVSIMRSRRFNIAGVYDIQKEVAHRFANRFTTKCYGQIDDLLAEPAIQAVCITVPNHFHVDLVKTAADAGKHIFIEKPLASHPNDCRALGQYCEDKKVILQVGHQMRRDPVFREIKHILETGDLGRPLFAQGVYTLNRRTRDDWRWNPESCPGGSMEQLGVHLLDVLAYLLGSPLSSQGWARNIPTYSDEPDWGYISMSFVHGVNATVSTSFSSPSHLCFEVFFERGRLATDGKTLSVASKEGGLKTYRPRGTS</sequence>
<evidence type="ECO:0000259" key="3">
    <source>
        <dbReference type="Pfam" id="PF22725"/>
    </source>
</evidence>
<evidence type="ECO:0008006" key="5">
    <source>
        <dbReference type="Google" id="ProtNLM"/>
    </source>
</evidence>
<organism evidence="4">
    <name type="scientific">marine sediment metagenome</name>
    <dbReference type="NCBI Taxonomy" id="412755"/>
    <lineage>
        <taxon>unclassified sequences</taxon>
        <taxon>metagenomes</taxon>
        <taxon>ecological metagenomes</taxon>
    </lineage>
</organism>
<dbReference type="PANTHER" id="PTHR43818">
    <property type="entry name" value="BCDNA.GH03377"/>
    <property type="match status" value="1"/>
</dbReference>
<dbReference type="InterPro" id="IPR000683">
    <property type="entry name" value="Gfo/Idh/MocA-like_OxRdtase_N"/>
</dbReference>
<dbReference type="GO" id="GO:0016491">
    <property type="term" value="F:oxidoreductase activity"/>
    <property type="evidence" value="ECO:0007669"/>
    <property type="project" value="UniProtKB-KW"/>
</dbReference>
<evidence type="ECO:0000259" key="2">
    <source>
        <dbReference type="Pfam" id="PF01408"/>
    </source>
</evidence>
<dbReference type="EMBL" id="BARS01002250">
    <property type="protein sequence ID" value="GAF83379.1"/>
    <property type="molecule type" value="Genomic_DNA"/>
</dbReference>
<name>X0SQM4_9ZZZZ</name>
<dbReference type="InterPro" id="IPR036291">
    <property type="entry name" value="NAD(P)-bd_dom_sf"/>
</dbReference>
<dbReference type="SUPFAM" id="SSF55347">
    <property type="entry name" value="Glyceraldehyde-3-phosphate dehydrogenase-like, C-terminal domain"/>
    <property type="match status" value="1"/>
</dbReference>
<dbReference type="Pfam" id="PF01408">
    <property type="entry name" value="GFO_IDH_MocA"/>
    <property type="match status" value="1"/>
</dbReference>
<proteinExistence type="predicted"/>
<evidence type="ECO:0000256" key="1">
    <source>
        <dbReference type="ARBA" id="ARBA00023002"/>
    </source>
</evidence>
<dbReference type="InterPro" id="IPR050463">
    <property type="entry name" value="Gfo/Idh/MocA_oxidrdct_glycsds"/>
</dbReference>
<dbReference type="Gene3D" id="3.40.50.720">
    <property type="entry name" value="NAD(P)-binding Rossmann-like Domain"/>
    <property type="match status" value="1"/>
</dbReference>